<evidence type="ECO:0000313" key="2">
    <source>
        <dbReference type="Proteomes" id="UP000184387"/>
    </source>
</evidence>
<reference evidence="1 2" key="1">
    <citation type="submission" date="2016-11" db="EMBL/GenBank/DDBJ databases">
        <authorList>
            <person name="Jaros S."/>
            <person name="Januszkiewicz K."/>
            <person name="Wedrychowicz H."/>
        </authorList>
    </citation>
    <scope>NUCLEOTIDE SEQUENCE [LARGE SCALE GENOMIC DNA]</scope>
    <source>
        <strain evidence="1 2">DSM 14916</strain>
    </source>
</reference>
<dbReference type="InterPro" id="IPR007485">
    <property type="entry name" value="LPS_assembly_LptE"/>
</dbReference>
<dbReference type="GO" id="GO:0043165">
    <property type="term" value="P:Gram-negative-bacterium-type cell outer membrane assembly"/>
    <property type="evidence" value="ECO:0007669"/>
    <property type="project" value="InterPro"/>
</dbReference>
<dbReference type="GO" id="GO:0019867">
    <property type="term" value="C:outer membrane"/>
    <property type="evidence" value="ECO:0007669"/>
    <property type="project" value="InterPro"/>
</dbReference>
<dbReference type="Gene3D" id="3.30.160.150">
    <property type="entry name" value="Lipoprotein like domain"/>
    <property type="match status" value="1"/>
</dbReference>
<sequence>MTRRGLLLAGLAGSLAGCGFRPLNAPPEPGEADIGPQLAAVRIGRLSNRTGQLMHQALERRLAARDRSGPAARYELIVSPVPAYEAQGYRRDGAPSRFRMVMTAPWTLQTVGVPPRPIAAGTSRAIDSYNFIDNEFFASLLSSEAAERRLVEQVAEDIVMRLAIAFRENPAA</sequence>
<keyword evidence="2" id="KW-1185">Reference proteome</keyword>
<dbReference type="AlphaFoldDB" id="A0A1M6FQN0"/>
<dbReference type="Proteomes" id="UP000184387">
    <property type="component" value="Unassembled WGS sequence"/>
</dbReference>
<dbReference type="STRING" id="198092.SAMN02745194_01535"/>
<proteinExistence type="predicted"/>
<name>A0A1M6FQN0_9PROT</name>
<dbReference type="Pfam" id="PF04390">
    <property type="entry name" value="LptE"/>
    <property type="match status" value="1"/>
</dbReference>
<protein>
    <submittedName>
        <fullName evidence="1">Lipopolysaccharide-assembly</fullName>
    </submittedName>
</protein>
<dbReference type="EMBL" id="FQZF01000007">
    <property type="protein sequence ID" value="SHJ00001.1"/>
    <property type="molecule type" value="Genomic_DNA"/>
</dbReference>
<gene>
    <name evidence="1" type="ORF">SAMN02745194_01535</name>
</gene>
<organism evidence="1 2">
    <name type="scientific">Muricoccus roseus</name>
    <dbReference type="NCBI Taxonomy" id="198092"/>
    <lineage>
        <taxon>Bacteria</taxon>
        <taxon>Pseudomonadati</taxon>
        <taxon>Pseudomonadota</taxon>
        <taxon>Alphaproteobacteria</taxon>
        <taxon>Acetobacterales</taxon>
        <taxon>Roseomonadaceae</taxon>
        <taxon>Muricoccus</taxon>
    </lineage>
</organism>
<dbReference type="PROSITE" id="PS51257">
    <property type="entry name" value="PROKAR_LIPOPROTEIN"/>
    <property type="match status" value="1"/>
</dbReference>
<evidence type="ECO:0000313" key="1">
    <source>
        <dbReference type="EMBL" id="SHJ00001.1"/>
    </source>
</evidence>
<dbReference type="RefSeq" id="WP_073133242.1">
    <property type="nucleotide sequence ID" value="NZ_FQZF01000007.1"/>
</dbReference>
<accession>A0A1M6FQN0</accession>